<proteinExistence type="predicted"/>
<organism evidence="1 2">
    <name type="scientific">Methanomethylophilus alvi</name>
    <dbReference type="NCBI Taxonomy" id="1291540"/>
    <lineage>
        <taxon>Archaea</taxon>
        <taxon>Methanobacteriati</taxon>
        <taxon>Thermoplasmatota</taxon>
        <taxon>Thermoplasmata</taxon>
        <taxon>Methanomassiliicoccales</taxon>
        <taxon>Methanomethylophilaceae</taxon>
        <taxon>Methanomethylophilus</taxon>
    </lineage>
</organism>
<evidence type="ECO:0000313" key="1">
    <source>
        <dbReference type="EMBL" id="AYQ54978.1"/>
    </source>
</evidence>
<dbReference type="Pfam" id="PF09665">
    <property type="entry name" value="RE_Alw26IDE"/>
    <property type="match status" value="1"/>
</dbReference>
<dbReference type="EMBL" id="CP017686">
    <property type="protein sequence ID" value="AYQ54978.1"/>
    <property type="molecule type" value="Genomic_DNA"/>
</dbReference>
<reference evidence="1 2" key="1">
    <citation type="submission" date="2016-10" db="EMBL/GenBank/DDBJ databases">
        <title>Complete genome of the TMA-utilizing, human hosted archaeon Methanomethylophilus alvus Gen. nov, sp. nov., strain Mx-05, derived from a pure culture.</title>
        <authorList>
            <person name="Brugere J.-F."/>
            <person name="Ben Hania W."/>
            <person name="Chaudhary P.P."/>
            <person name="Gaci N."/>
            <person name="Borrel G."/>
            <person name="Cao Van Tuat L."/>
            <person name="Fardeau M.-L."/>
            <person name="Harris H.M.B."/>
            <person name="O'Toole P.W."/>
            <person name="Ollivier B."/>
        </authorList>
    </citation>
    <scope>NUCLEOTIDE SEQUENCE [LARGE SCALE GENOMIC DNA]</scope>
    <source>
        <strain evidence="1 2">Mx-05</strain>
    </source>
</reference>
<evidence type="ECO:0000313" key="2">
    <source>
        <dbReference type="Proteomes" id="UP000273278"/>
    </source>
</evidence>
<accession>A0A3G3IH22</accession>
<sequence length="281" mass="32570">MFYLSEFEFYLVAKKRQYAPEFIEYMENIIHHKNYKGLAIRKNKDGDWSWCADASDVRESRIKWAEEKKKELGIYDDKFVSLFFKIHPTKIHVCAVCGGSARIEYVYLNSSLIKAIQKQFSMVFEETDDVHDVVEELSLEGFSEPEIKQFFIERFKLDISDTLDCDVILTICEYRARTGKSKDLGPGVMSNFPDRFDGYHTYNRCCRQTADKGRSKDNMAKYGRDCRAYEYWSDGNIVAALPLDRASLQIAFDIGGLVVAPYGSRYLPQPEEDEDRDEFGG</sequence>
<dbReference type="Proteomes" id="UP000273278">
    <property type="component" value="Chromosome"/>
</dbReference>
<dbReference type="InterPro" id="IPR014328">
    <property type="entry name" value="Restrct_endonuc_II_Alw26I"/>
</dbReference>
<name>A0A3G3IH22_9ARCH</name>
<dbReference type="AlphaFoldDB" id="A0A3G3IH22"/>
<protein>
    <submittedName>
        <fullName evidence="1">Uncharacterized protein</fullName>
    </submittedName>
</protein>
<gene>
    <name evidence="1" type="ORF">BKD89_04060</name>
</gene>